<proteinExistence type="predicted"/>
<name>A0A6C0EBH3_9ZZZZ</name>
<dbReference type="PANTHER" id="PTHR24123">
    <property type="entry name" value="ANKYRIN REPEAT-CONTAINING"/>
    <property type="match status" value="1"/>
</dbReference>
<evidence type="ECO:0000256" key="2">
    <source>
        <dbReference type="ARBA" id="ARBA00023043"/>
    </source>
</evidence>
<dbReference type="InterPro" id="IPR051165">
    <property type="entry name" value="Multifunctional_ANK_Repeat"/>
</dbReference>
<dbReference type="PROSITE" id="PS50297">
    <property type="entry name" value="ANK_REP_REGION"/>
    <property type="match status" value="4"/>
</dbReference>
<keyword evidence="1" id="KW-0677">Repeat</keyword>
<reference evidence="3" key="1">
    <citation type="journal article" date="2020" name="Nature">
        <title>Giant virus diversity and host interactions through global metagenomics.</title>
        <authorList>
            <person name="Schulz F."/>
            <person name="Roux S."/>
            <person name="Paez-Espino D."/>
            <person name="Jungbluth S."/>
            <person name="Walsh D.A."/>
            <person name="Denef V.J."/>
            <person name="McMahon K.D."/>
            <person name="Konstantinidis K.T."/>
            <person name="Eloe-Fadrosh E.A."/>
            <person name="Kyrpides N.C."/>
            <person name="Woyke T."/>
        </authorList>
    </citation>
    <scope>NUCLEOTIDE SEQUENCE</scope>
    <source>
        <strain evidence="3">GVMAG-M-3300023179-27</strain>
    </source>
</reference>
<evidence type="ECO:0000313" key="3">
    <source>
        <dbReference type="EMBL" id="QHT26082.1"/>
    </source>
</evidence>
<dbReference type="EMBL" id="MN739778">
    <property type="protein sequence ID" value="QHT26082.1"/>
    <property type="molecule type" value="Genomic_DNA"/>
</dbReference>
<dbReference type="InterPro" id="IPR036770">
    <property type="entry name" value="Ankyrin_rpt-contain_sf"/>
</dbReference>
<dbReference type="PROSITE" id="PS50088">
    <property type="entry name" value="ANK_REPEAT"/>
    <property type="match status" value="5"/>
</dbReference>
<evidence type="ECO:0000256" key="1">
    <source>
        <dbReference type="ARBA" id="ARBA00022737"/>
    </source>
</evidence>
<protein>
    <submittedName>
        <fullName evidence="3">Uncharacterized protein</fullName>
    </submittedName>
</protein>
<keyword evidence="2" id="KW-0040">ANK repeat</keyword>
<dbReference type="InterPro" id="IPR002110">
    <property type="entry name" value="Ankyrin_rpt"/>
</dbReference>
<dbReference type="AlphaFoldDB" id="A0A6C0EBH3"/>
<accession>A0A6C0EBH3</accession>
<dbReference type="SMART" id="SM00248">
    <property type="entry name" value="ANK"/>
    <property type="match status" value="8"/>
</dbReference>
<sequence>MDDRHEYIKLFLYLKENKWDDFVTNIGKIDDFNPNIRDDQNNYFLNYAIMYNNINITKLLIQKGAKLDISDNDNKPILFIPIKYGYNDIMKTLLMANSESIGISIIDMKDSQHRTALHYAIKLKNKFAVELLLKHKSNPNIPDGNGYNALHYAVYSRDIDMCKLIIEYIVNINARCNTGETALHIACNFQQNEIVKLLLSKNAIINIQDYEHEFSPIHYAINLNNNELLLLLIKENVNLNIQDVFGNTPMHYIMIEENYHMIDILIDSKLPLNFNLWNIEGKLPLHLLLENYSTDNMYYVDKILEKTNVSFRDNTGISCLYMLVKLGIWKSYKNILSKKKLDILTKNKNGFRIIDEIPQKSYDEFIDMVVMSYYNRLKKLKDGWEDEWKNMCSRDFNMDDALIKKNKLTSEDLKDKKCNRLIKSEILKLIELKSNDTCTNNSYPIGRAKTCISLSEGEHIGFCTFTGSTLDVLIGLIYLLQKHKNVCSTLSHDFSENANLCSFYRSIGIIVNSRCEFLNFEIVWVNQKLFLVEQFYEKINKCKSKNVKFIIVPLGIEMENGTHANYLIYDIPNNTVERFEPHGSSYPSGFNYNPSLLDEVLKIKFMEINEDIKYISPKEYLPKIGFQMLDILESHKKKIGDPGGFCALWNIWYTDMRLTHKDVPCKELVKMLIRSIKNQNVSVKNMIRNYGKFIIEKRDDILKKADLDINDWLNDQVSDTQIDNVLAELKDEIDKL</sequence>
<dbReference type="PANTHER" id="PTHR24123:SF33">
    <property type="entry name" value="PROTEIN HOS4"/>
    <property type="match status" value="1"/>
</dbReference>
<organism evidence="3">
    <name type="scientific">viral metagenome</name>
    <dbReference type="NCBI Taxonomy" id="1070528"/>
    <lineage>
        <taxon>unclassified sequences</taxon>
        <taxon>metagenomes</taxon>
        <taxon>organismal metagenomes</taxon>
    </lineage>
</organism>
<dbReference type="Pfam" id="PF12796">
    <property type="entry name" value="Ank_2"/>
    <property type="match status" value="3"/>
</dbReference>
<dbReference type="SUPFAM" id="SSF48403">
    <property type="entry name" value="Ankyrin repeat"/>
    <property type="match status" value="2"/>
</dbReference>
<dbReference type="Gene3D" id="1.25.40.20">
    <property type="entry name" value="Ankyrin repeat-containing domain"/>
    <property type="match status" value="3"/>
</dbReference>